<keyword evidence="3" id="KW-1185">Reference proteome</keyword>
<protein>
    <submittedName>
        <fullName evidence="2">Aldolase</fullName>
    </submittedName>
</protein>
<dbReference type="RefSeq" id="WP_188478764.1">
    <property type="nucleotide sequence ID" value="NZ_BMFJ01000002.1"/>
</dbReference>
<dbReference type="CDD" id="cd01918">
    <property type="entry name" value="HprK_C"/>
    <property type="match status" value="1"/>
</dbReference>
<dbReference type="GO" id="GO:0006109">
    <property type="term" value="P:regulation of carbohydrate metabolic process"/>
    <property type="evidence" value="ECO:0007669"/>
    <property type="project" value="InterPro"/>
</dbReference>
<comment type="caution">
    <text evidence="2">The sequence shown here is derived from an EMBL/GenBank/DDBJ whole genome shotgun (WGS) entry which is preliminary data.</text>
</comment>
<dbReference type="InterPro" id="IPR011104">
    <property type="entry name" value="Hpr_kin/Pase_C"/>
</dbReference>
<organism evidence="2 3">
    <name type="scientific">Primorskyibacter flagellatus</name>
    <dbReference type="NCBI Taxonomy" id="1387277"/>
    <lineage>
        <taxon>Bacteria</taxon>
        <taxon>Pseudomonadati</taxon>
        <taxon>Pseudomonadota</taxon>
        <taxon>Alphaproteobacteria</taxon>
        <taxon>Rhodobacterales</taxon>
        <taxon>Roseobacteraceae</taxon>
        <taxon>Primorskyibacter</taxon>
    </lineage>
</organism>
<dbReference type="Pfam" id="PF07475">
    <property type="entry name" value="Hpr_kinase_C"/>
    <property type="match status" value="1"/>
</dbReference>
<evidence type="ECO:0000313" key="3">
    <source>
        <dbReference type="Proteomes" id="UP000612855"/>
    </source>
</evidence>
<dbReference type="SUPFAM" id="SSF53795">
    <property type="entry name" value="PEP carboxykinase-like"/>
    <property type="match status" value="1"/>
</dbReference>
<name>A0A917ABY5_9RHOB</name>
<sequence>MDQPSETITVHASAVALQGRAVLIEGPSGAGKSALALALMAHGAMLVADDRVTLRRQGDQVLAAPPDTIAGRIEARGVGILNADFVKDVPVVLLVSVAEMETDRLPPRRRKNLLGVSLPVVHNSGTQHFVPALLQYLIGGRHA</sequence>
<proteinExistence type="predicted"/>
<dbReference type="GO" id="GO:0005524">
    <property type="term" value="F:ATP binding"/>
    <property type="evidence" value="ECO:0007669"/>
    <property type="project" value="InterPro"/>
</dbReference>
<dbReference type="InterPro" id="IPR027417">
    <property type="entry name" value="P-loop_NTPase"/>
</dbReference>
<dbReference type="AlphaFoldDB" id="A0A917ABY5"/>
<evidence type="ECO:0000313" key="2">
    <source>
        <dbReference type="EMBL" id="GGE41485.1"/>
    </source>
</evidence>
<reference evidence="3" key="1">
    <citation type="journal article" date="2019" name="Int. J. Syst. Evol. Microbiol.">
        <title>The Global Catalogue of Microorganisms (GCM) 10K type strain sequencing project: providing services to taxonomists for standard genome sequencing and annotation.</title>
        <authorList>
            <consortium name="The Broad Institute Genomics Platform"/>
            <consortium name="The Broad Institute Genome Sequencing Center for Infectious Disease"/>
            <person name="Wu L."/>
            <person name="Ma J."/>
        </authorList>
    </citation>
    <scope>NUCLEOTIDE SEQUENCE [LARGE SCALE GENOMIC DNA]</scope>
    <source>
        <strain evidence="3">CGMCC 1.12664</strain>
    </source>
</reference>
<gene>
    <name evidence="2" type="primary">hprK</name>
    <name evidence="2" type="ORF">GCM10011360_31210</name>
</gene>
<dbReference type="Gene3D" id="3.40.50.300">
    <property type="entry name" value="P-loop containing nucleotide triphosphate hydrolases"/>
    <property type="match status" value="1"/>
</dbReference>
<dbReference type="EMBL" id="BMFJ01000002">
    <property type="protein sequence ID" value="GGE41485.1"/>
    <property type="molecule type" value="Genomic_DNA"/>
</dbReference>
<evidence type="ECO:0000259" key="1">
    <source>
        <dbReference type="Pfam" id="PF07475"/>
    </source>
</evidence>
<feature type="domain" description="HPr kinase/phosphorylase C-terminal" evidence="1">
    <location>
        <begin position="5"/>
        <end position="83"/>
    </location>
</feature>
<accession>A0A917ABY5</accession>
<dbReference type="GO" id="GO:0000155">
    <property type="term" value="F:phosphorelay sensor kinase activity"/>
    <property type="evidence" value="ECO:0007669"/>
    <property type="project" value="InterPro"/>
</dbReference>
<dbReference type="Proteomes" id="UP000612855">
    <property type="component" value="Unassembled WGS sequence"/>
</dbReference>